<evidence type="ECO:0000256" key="1">
    <source>
        <dbReference type="ARBA" id="ARBA00007870"/>
    </source>
</evidence>
<dbReference type="Gene3D" id="1.10.1040.10">
    <property type="entry name" value="N-(1-d-carboxylethyl)-l-norvaline Dehydrogenase, domain 2"/>
    <property type="match status" value="1"/>
</dbReference>
<dbReference type="GO" id="GO:0005737">
    <property type="term" value="C:cytoplasm"/>
    <property type="evidence" value="ECO:0007669"/>
    <property type="project" value="TreeGrafter"/>
</dbReference>
<dbReference type="RefSeq" id="WP_259530101.1">
    <property type="nucleotide sequence ID" value="NZ_JANLCK010000008.1"/>
</dbReference>
<dbReference type="InterPro" id="IPR013332">
    <property type="entry name" value="KPR_N"/>
</dbReference>
<dbReference type="Pfam" id="PF08546">
    <property type="entry name" value="ApbA_C"/>
    <property type="match status" value="1"/>
</dbReference>
<feature type="domain" description="Ketopantoate reductase N-terminal" evidence="5">
    <location>
        <begin position="6"/>
        <end position="153"/>
    </location>
</feature>
<gene>
    <name evidence="7" type="ORF">N1028_14620</name>
</gene>
<dbReference type="Gene3D" id="3.40.50.720">
    <property type="entry name" value="NAD(P)-binding Rossmann-like Domain"/>
    <property type="match status" value="1"/>
</dbReference>
<dbReference type="PANTHER" id="PTHR21708">
    <property type="entry name" value="PROBABLE 2-DEHYDROPANTOATE 2-REDUCTASE"/>
    <property type="match status" value="1"/>
</dbReference>
<evidence type="ECO:0000256" key="3">
    <source>
        <dbReference type="ARBA" id="ARBA00023002"/>
    </source>
</evidence>
<reference evidence="7" key="1">
    <citation type="submission" date="2022-08" db="EMBL/GenBank/DDBJ databases">
        <authorList>
            <person name="Deng Y."/>
            <person name="Han X.-F."/>
            <person name="Zhang Y.-Q."/>
        </authorList>
    </citation>
    <scope>NUCLEOTIDE SEQUENCE</scope>
    <source>
        <strain evidence="7">CPCC 203407</strain>
    </source>
</reference>
<dbReference type="PANTHER" id="PTHR21708:SF26">
    <property type="entry name" value="2-DEHYDROPANTOATE 2-REDUCTASE"/>
    <property type="match status" value="1"/>
</dbReference>
<keyword evidence="3 4" id="KW-0560">Oxidoreductase</keyword>
<keyword evidence="4" id="KW-0566">Pantothenate biosynthesis</keyword>
<dbReference type="InterPro" id="IPR003710">
    <property type="entry name" value="ApbA"/>
</dbReference>
<dbReference type="SUPFAM" id="SSF51735">
    <property type="entry name" value="NAD(P)-binding Rossmann-fold domains"/>
    <property type="match status" value="1"/>
</dbReference>
<dbReference type="EC" id="1.1.1.169" evidence="4"/>
<comment type="similarity">
    <text evidence="1 4">Belongs to the ketopantoate reductase family.</text>
</comment>
<organism evidence="7 8">
    <name type="scientific">Herbiconiux oxytropis</name>
    <dbReference type="NCBI Taxonomy" id="2970915"/>
    <lineage>
        <taxon>Bacteria</taxon>
        <taxon>Bacillati</taxon>
        <taxon>Actinomycetota</taxon>
        <taxon>Actinomycetes</taxon>
        <taxon>Micrococcales</taxon>
        <taxon>Microbacteriaceae</taxon>
        <taxon>Herbiconiux</taxon>
    </lineage>
</organism>
<comment type="caution">
    <text evidence="7">The sequence shown here is derived from an EMBL/GenBank/DDBJ whole genome shotgun (WGS) entry which is preliminary data.</text>
</comment>
<feature type="domain" description="Ketopantoate reductase C-terminal" evidence="6">
    <location>
        <begin position="184"/>
        <end position="323"/>
    </location>
</feature>
<proteinExistence type="inferred from homology"/>
<keyword evidence="8" id="KW-1185">Reference proteome</keyword>
<sequence length="342" mass="36152">MSEPRIAVLGAGANGASIGADLTAAGLDPVLIEQWPSHVERMRTDGIRIITPDSELHVRPRVMHLCEVAELKQPFDVVLMLMKAYDSRWAAELIRPYLAADGLMAGVQNGMTAGVVEDVVGASRTIGTVIECSATMDEPGVVHRHTGVDRSWFAVGELPGGPAGRAEEVAALLRHSGTVQHFGDIEAAKWMKLVSNSTLLVTSAILGLPMLDALHTPGYREVMVAAGNEALAVGAAAGHPVLPIFGLTPDEIADPDRVVEIMTDKLFTGFVVPGATTTVLQDWVKGRHSEVDDLNGHVVARGAELGVPTPVNAAVVELAHAIERGELQPSPAHLDAMSRARG</sequence>
<evidence type="ECO:0000259" key="6">
    <source>
        <dbReference type="Pfam" id="PF08546"/>
    </source>
</evidence>
<evidence type="ECO:0000256" key="2">
    <source>
        <dbReference type="ARBA" id="ARBA00022857"/>
    </source>
</evidence>
<evidence type="ECO:0000259" key="5">
    <source>
        <dbReference type="Pfam" id="PF02558"/>
    </source>
</evidence>
<evidence type="ECO:0000313" key="8">
    <source>
        <dbReference type="Proteomes" id="UP001165587"/>
    </source>
</evidence>
<accession>A0AA42BVD5</accession>
<dbReference type="GO" id="GO:0015940">
    <property type="term" value="P:pantothenate biosynthetic process"/>
    <property type="evidence" value="ECO:0007669"/>
    <property type="project" value="UniProtKB-KW"/>
</dbReference>
<dbReference type="AlphaFoldDB" id="A0AA42BVD5"/>
<protein>
    <recommendedName>
        <fullName evidence="4">2-dehydropantoate 2-reductase</fullName>
        <ecNumber evidence="4">1.1.1.169</ecNumber>
    </recommendedName>
    <alternativeName>
        <fullName evidence="4">Ketopantoate reductase</fullName>
    </alternativeName>
</protein>
<dbReference type="InterPro" id="IPR036291">
    <property type="entry name" value="NAD(P)-bd_dom_sf"/>
</dbReference>
<comment type="function">
    <text evidence="4">Catalyzes the NADPH-dependent reduction of ketopantoate into pantoic acid.</text>
</comment>
<comment type="catalytic activity">
    <reaction evidence="4">
        <text>(R)-pantoate + NADP(+) = 2-dehydropantoate + NADPH + H(+)</text>
        <dbReference type="Rhea" id="RHEA:16233"/>
        <dbReference type="ChEBI" id="CHEBI:11561"/>
        <dbReference type="ChEBI" id="CHEBI:15378"/>
        <dbReference type="ChEBI" id="CHEBI:15980"/>
        <dbReference type="ChEBI" id="CHEBI:57783"/>
        <dbReference type="ChEBI" id="CHEBI:58349"/>
        <dbReference type="EC" id="1.1.1.169"/>
    </reaction>
</comment>
<dbReference type="InterPro" id="IPR051402">
    <property type="entry name" value="KPR-Related"/>
</dbReference>
<dbReference type="InterPro" id="IPR013328">
    <property type="entry name" value="6PGD_dom2"/>
</dbReference>
<name>A0AA42BVD5_9MICO</name>
<evidence type="ECO:0000256" key="4">
    <source>
        <dbReference type="RuleBase" id="RU362068"/>
    </source>
</evidence>
<dbReference type="GO" id="GO:0008677">
    <property type="term" value="F:2-dehydropantoate 2-reductase activity"/>
    <property type="evidence" value="ECO:0007669"/>
    <property type="project" value="UniProtKB-EC"/>
</dbReference>
<dbReference type="Pfam" id="PF02558">
    <property type="entry name" value="ApbA"/>
    <property type="match status" value="1"/>
</dbReference>
<evidence type="ECO:0000313" key="7">
    <source>
        <dbReference type="EMBL" id="MCS5727131.1"/>
    </source>
</evidence>
<comment type="pathway">
    <text evidence="4">Cofactor biosynthesis; (R)-pantothenate biosynthesis; (R)-pantoate from 3-methyl-2-oxobutanoate: step 2/2.</text>
</comment>
<keyword evidence="2 4" id="KW-0521">NADP</keyword>
<dbReference type="NCBIfam" id="TIGR00745">
    <property type="entry name" value="apbA_panE"/>
    <property type="match status" value="1"/>
</dbReference>
<dbReference type="SUPFAM" id="SSF48179">
    <property type="entry name" value="6-phosphogluconate dehydrogenase C-terminal domain-like"/>
    <property type="match status" value="1"/>
</dbReference>
<dbReference type="InterPro" id="IPR013752">
    <property type="entry name" value="KPA_reductase"/>
</dbReference>
<dbReference type="EMBL" id="JANLCK010000008">
    <property type="protein sequence ID" value="MCS5727131.1"/>
    <property type="molecule type" value="Genomic_DNA"/>
</dbReference>
<dbReference type="InterPro" id="IPR008927">
    <property type="entry name" value="6-PGluconate_DH-like_C_sf"/>
</dbReference>
<dbReference type="Proteomes" id="UP001165587">
    <property type="component" value="Unassembled WGS sequence"/>
</dbReference>